<gene>
    <name evidence="1" type="ORF">J437_LFUL003708</name>
</gene>
<reference evidence="1" key="2">
    <citation type="submission" date="2017-10" db="EMBL/GenBank/DDBJ databases">
        <title>Ladona fulva Genome sequencing and assembly.</title>
        <authorList>
            <person name="Murali S."/>
            <person name="Richards S."/>
            <person name="Bandaranaike D."/>
            <person name="Bellair M."/>
            <person name="Blankenburg K."/>
            <person name="Chao H."/>
            <person name="Dinh H."/>
            <person name="Doddapaneni H."/>
            <person name="Dugan-Rocha S."/>
            <person name="Elkadiri S."/>
            <person name="Gnanaolivu R."/>
            <person name="Hernandez B."/>
            <person name="Skinner E."/>
            <person name="Javaid M."/>
            <person name="Lee S."/>
            <person name="Li M."/>
            <person name="Ming W."/>
            <person name="Munidasa M."/>
            <person name="Muniz J."/>
            <person name="Nguyen L."/>
            <person name="Hughes D."/>
            <person name="Osuji N."/>
            <person name="Pu L.-L."/>
            <person name="Puazo M."/>
            <person name="Qu C."/>
            <person name="Quiroz J."/>
            <person name="Raj R."/>
            <person name="Weissenberger G."/>
            <person name="Xin Y."/>
            <person name="Zou X."/>
            <person name="Han Y."/>
            <person name="Worley K."/>
            <person name="Muzny D."/>
            <person name="Gibbs R."/>
        </authorList>
    </citation>
    <scope>NUCLEOTIDE SEQUENCE</scope>
    <source>
        <strain evidence="1">Sampled in the wild</strain>
    </source>
</reference>
<keyword evidence="2" id="KW-1185">Reference proteome</keyword>
<dbReference type="Proteomes" id="UP000792457">
    <property type="component" value="Unassembled WGS sequence"/>
</dbReference>
<name>A0A8K0NVT6_LADFU</name>
<accession>A0A8K0NVT6</accession>
<evidence type="ECO:0000313" key="1">
    <source>
        <dbReference type="EMBL" id="KAG8223821.1"/>
    </source>
</evidence>
<dbReference type="AlphaFoldDB" id="A0A8K0NVT6"/>
<reference evidence="1" key="1">
    <citation type="submission" date="2013-04" db="EMBL/GenBank/DDBJ databases">
        <authorList>
            <person name="Qu J."/>
            <person name="Murali S.C."/>
            <person name="Bandaranaike D."/>
            <person name="Bellair M."/>
            <person name="Blankenburg K."/>
            <person name="Chao H."/>
            <person name="Dinh H."/>
            <person name="Doddapaneni H."/>
            <person name="Downs B."/>
            <person name="Dugan-Rocha S."/>
            <person name="Elkadiri S."/>
            <person name="Gnanaolivu R.D."/>
            <person name="Hernandez B."/>
            <person name="Javaid M."/>
            <person name="Jayaseelan J.C."/>
            <person name="Lee S."/>
            <person name="Li M."/>
            <person name="Ming W."/>
            <person name="Munidasa M."/>
            <person name="Muniz J."/>
            <person name="Nguyen L."/>
            <person name="Ongeri F."/>
            <person name="Osuji N."/>
            <person name="Pu L.-L."/>
            <person name="Puazo M."/>
            <person name="Qu C."/>
            <person name="Quiroz J."/>
            <person name="Raj R."/>
            <person name="Weissenberger G."/>
            <person name="Xin Y."/>
            <person name="Zou X."/>
            <person name="Han Y."/>
            <person name="Richards S."/>
            <person name="Worley K."/>
            <person name="Muzny D."/>
            <person name="Gibbs R."/>
        </authorList>
    </citation>
    <scope>NUCLEOTIDE SEQUENCE</scope>
    <source>
        <strain evidence="1">Sampled in the wild</strain>
    </source>
</reference>
<sequence length="139" mass="15722">MTRIENLFVSDRRDLKDLALIPNCATDEKSKLAGNESVSASYYSDGLLFTSNNDFGTPLSGRDNRPRKELRAHCLRTFIIRTKDSVFCFSCYSFGTTTTRGQLANEGCCDWRHIGDKLQQHEDSVRDSMVGISSEVVQW</sequence>
<dbReference type="EMBL" id="KZ308175">
    <property type="protein sequence ID" value="KAG8223821.1"/>
    <property type="molecule type" value="Genomic_DNA"/>
</dbReference>
<dbReference type="OrthoDB" id="6627868at2759"/>
<comment type="caution">
    <text evidence="1">The sequence shown here is derived from an EMBL/GenBank/DDBJ whole genome shotgun (WGS) entry which is preliminary data.</text>
</comment>
<protein>
    <submittedName>
        <fullName evidence="1">Uncharacterized protein</fullName>
    </submittedName>
</protein>
<evidence type="ECO:0000313" key="2">
    <source>
        <dbReference type="Proteomes" id="UP000792457"/>
    </source>
</evidence>
<organism evidence="1 2">
    <name type="scientific">Ladona fulva</name>
    <name type="common">Scarce chaser dragonfly</name>
    <name type="synonym">Libellula fulva</name>
    <dbReference type="NCBI Taxonomy" id="123851"/>
    <lineage>
        <taxon>Eukaryota</taxon>
        <taxon>Metazoa</taxon>
        <taxon>Ecdysozoa</taxon>
        <taxon>Arthropoda</taxon>
        <taxon>Hexapoda</taxon>
        <taxon>Insecta</taxon>
        <taxon>Pterygota</taxon>
        <taxon>Palaeoptera</taxon>
        <taxon>Odonata</taxon>
        <taxon>Epiprocta</taxon>
        <taxon>Anisoptera</taxon>
        <taxon>Libelluloidea</taxon>
        <taxon>Libellulidae</taxon>
        <taxon>Ladona</taxon>
    </lineage>
</organism>
<proteinExistence type="predicted"/>